<protein>
    <submittedName>
        <fullName evidence="1">P-II family nitrogen regulator</fullName>
    </submittedName>
</protein>
<name>A0ABV1HQM3_9FIRM</name>
<accession>A0ABV1HQM3</accession>
<dbReference type="RefSeq" id="WP_211147533.1">
    <property type="nucleotide sequence ID" value="NZ_JBBMEY010000001.1"/>
</dbReference>
<dbReference type="EMBL" id="JBBMFI010000001">
    <property type="protein sequence ID" value="MEQ2564620.1"/>
    <property type="molecule type" value="Genomic_DNA"/>
</dbReference>
<dbReference type="PROSITE" id="PS51343">
    <property type="entry name" value="PII_GLNB_DOM"/>
    <property type="match status" value="1"/>
</dbReference>
<keyword evidence="2" id="KW-1185">Reference proteome</keyword>
<proteinExistence type="predicted"/>
<dbReference type="PRINTS" id="PR00340">
    <property type="entry name" value="PIIGLNB"/>
</dbReference>
<organism evidence="1 2">
    <name type="scientific">Ruminococcoides intestinihominis</name>
    <dbReference type="NCBI Taxonomy" id="3133161"/>
    <lineage>
        <taxon>Bacteria</taxon>
        <taxon>Bacillati</taxon>
        <taxon>Bacillota</taxon>
        <taxon>Clostridia</taxon>
        <taxon>Eubacteriales</taxon>
        <taxon>Oscillospiraceae</taxon>
        <taxon>Ruminococcoides</taxon>
    </lineage>
</organism>
<reference evidence="1 2" key="1">
    <citation type="submission" date="2024-03" db="EMBL/GenBank/DDBJ databases">
        <title>Human intestinal bacterial collection.</title>
        <authorList>
            <person name="Pauvert C."/>
            <person name="Hitch T.C.A."/>
            <person name="Clavel T."/>
        </authorList>
    </citation>
    <scope>NUCLEOTIDE SEQUENCE [LARGE SCALE GENOMIC DNA]</scope>
    <source>
        <strain evidence="1 2">CLA-AP-H18</strain>
    </source>
</reference>
<dbReference type="InterPro" id="IPR011322">
    <property type="entry name" value="N-reg_PII-like_a/b"/>
</dbReference>
<dbReference type="PANTHER" id="PTHR30115:SF11">
    <property type="entry name" value="NITROGEN REGULATORY PROTEIN P-II HOMOLOG"/>
    <property type="match status" value="1"/>
</dbReference>
<gene>
    <name evidence="1" type="ORF">ABFO16_00010</name>
</gene>
<comment type="caution">
    <text evidence="1">The sequence shown here is derived from an EMBL/GenBank/DDBJ whole genome shotgun (WGS) entry which is preliminary data.</text>
</comment>
<dbReference type="SMART" id="SM00938">
    <property type="entry name" value="P-II"/>
    <property type="match status" value="1"/>
</dbReference>
<dbReference type="Gene3D" id="3.30.70.120">
    <property type="match status" value="1"/>
</dbReference>
<sequence length="120" mass="13285">MNKIYKVEIITRPELFDDLKEALNYLGVNGMTVSDVNGCGMQKGHTYYRGVKRDVNLIKKIKVTVVVSEIPYEEVLKAVEKCLKTGTVGDGKCFVTEVVDVLRIRTGERGVAALMGANEC</sequence>
<dbReference type="InterPro" id="IPR002187">
    <property type="entry name" value="N-reg_PII"/>
</dbReference>
<dbReference type="Proteomes" id="UP001478133">
    <property type="component" value="Unassembled WGS sequence"/>
</dbReference>
<dbReference type="PANTHER" id="PTHR30115">
    <property type="entry name" value="NITROGEN REGULATORY PROTEIN P-II"/>
    <property type="match status" value="1"/>
</dbReference>
<evidence type="ECO:0000313" key="1">
    <source>
        <dbReference type="EMBL" id="MEQ2564620.1"/>
    </source>
</evidence>
<dbReference type="InterPro" id="IPR015867">
    <property type="entry name" value="N-reg_PII/ATP_PRibTrfase_C"/>
</dbReference>
<dbReference type="SUPFAM" id="SSF54913">
    <property type="entry name" value="GlnB-like"/>
    <property type="match status" value="1"/>
</dbReference>
<evidence type="ECO:0000313" key="2">
    <source>
        <dbReference type="Proteomes" id="UP001478133"/>
    </source>
</evidence>
<dbReference type="Pfam" id="PF00543">
    <property type="entry name" value="P-II"/>
    <property type="match status" value="1"/>
</dbReference>